<dbReference type="SUPFAM" id="SSF54637">
    <property type="entry name" value="Thioesterase/thiol ester dehydrase-isomerase"/>
    <property type="match status" value="2"/>
</dbReference>
<evidence type="ECO:0000313" key="5">
    <source>
        <dbReference type="EMBL" id="MCV7225861.1"/>
    </source>
</evidence>
<feature type="domain" description="Acyl-CoA thioesterase-like N-terminal HotDog" evidence="3">
    <location>
        <begin position="30"/>
        <end position="110"/>
    </location>
</feature>
<dbReference type="InterPro" id="IPR049449">
    <property type="entry name" value="TesB_ACOT8-like_N"/>
</dbReference>
<dbReference type="Pfam" id="PF13622">
    <property type="entry name" value="4HBT_3"/>
    <property type="match status" value="1"/>
</dbReference>
<organism evidence="5 6">
    <name type="scientific">Mycolicibacterium komossense</name>
    <dbReference type="NCBI Taxonomy" id="1779"/>
    <lineage>
        <taxon>Bacteria</taxon>
        <taxon>Bacillati</taxon>
        <taxon>Actinomycetota</taxon>
        <taxon>Actinomycetes</taxon>
        <taxon>Mycobacteriales</taxon>
        <taxon>Mycobacteriaceae</taxon>
        <taxon>Mycolicibacterium</taxon>
    </lineage>
</organism>
<keyword evidence="6" id="KW-1185">Reference proteome</keyword>
<dbReference type="PANTHER" id="PTHR11066">
    <property type="entry name" value="ACYL-COA THIOESTERASE"/>
    <property type="match status" value="1"/>
</dbReference>
<dbReference type="CDD" id="cd03445">
    <property type="entry name" value="Thioesterase_II_repeat2"/>
    <property type="match status" value="1"/>
</dbReference>
<keyword evidence="2" id="KW-0378">Hydrolase</keyword>
<comment type="caution">
    <text evidence="5">The sequence shown here is derived from an EMBL/GenBank/DDBJ whole genome shotgun (WGS) entry which is preliminary data.</text>
</comment>
<evidence type="ECO:0000259" key="3">
    <source>
        <dbReference type="Pfam" id="PF13622"/>
    </source>
</evidence>
<dbReference type="Pfam" id="PF20789">
    <property type="entry name" value="4HBT_3C"/>
    <property type="match status" value="1"/>
</dbReference>
<dbReference type="InterPro" id="IPR003703">
    <property type="entry name" value="Acyl_CoA_thio"/>
</dbReference>
<comment type="similarity">
    <text evidence="1">Belongs to the C/M/P thioester hydrolase family.</text>
</comment>
<dbReference type="InterPro" id="IPR029069">
    <property type="entry name" value="HotDog_dom_sf"/>
</dbReference>
<dbReference type="Gene3D" id="2.40.160.210">
    <property type="entry name" value="Acyl-CoA thioesterase, double hotdog domain"/>
    <property type="match status" value="1"/>
</dbReference>
<protein>
    <submittedName>
        <fullName evidence="5">Thioesterase family protein</fullName>
    </submittedName>
</protein>
<evidence type="ECO:0000256" key="2">
    <source>
        <dbReference type="ARBA" id="ARBA00022801"/>
    </source>
</evidence>
<reference evidence="5 6" key="1">
    <citation type="journal article" date="2022" name="BMC Genomics">
        <title>Comparative genome analysis of mycobacteria focusing on tRNA and non-coding RNA.</title>
        <authorList>
            <person name="Behra P.R.K."/>
            <person name="Pettersson B.M.F."/>
            <person name="Ramesh M."/>
            <person name="Das S."/>
            <person name="Dasgupta S."/>
            <person name="Kirsebom L.A."/>
        </authorList>
    </citation>
    <scope>NUCLEOTIDE SEQUENCE [LARGE SCALE GENOMIC DNA]</scope>
    <source>
        <strain evidence="5 6">DSM 44078</strain>
    </source>
</reference>
<dbReference type="InterPro" id="IPR049450">
    <property type="entry name" value="ACOT8-like_C"/>
</dbReference>
<dbReference type="RefSeq" id="WP_264066705.1">
    <property type="nucleotide sequence ID" value="NZ_JACKTY010000020.1"/>
</dbReference>
<dbReference type="EMBL" id="JACKTY010000020">
    <property type="protein sequence ID" value="MCV7225861.1"/>
    <property type="molecule type" value="Genomic_DNA"/>
</dbReference>
<name>A0ABT3C8V1_9MYCO</name>
<evidence type="ECO:0000259" key="4">
    <source>
        <dbReference type="Pfam" id="PF20789"/>
    </source>
</evidence>
<dbReference type="PANTHER" id="PTHR11066:SF34">
    <property type="entry name" value="ACYL-COENZYME A THIOESTERASE 8"/>
    <property type="match status" value="1"/>
</dbReference>
<dbReference type="InterPro" id="IPR042171">
    <property type="entry name" value="Acyl-CoA_hotdog"/>
</dbReference>
<evidence type="ECO:0000313" key="6">
    <source>
        <dbReference type="Proteomes" id="UP001526201"/>
    </source>
</evidence>
<dbReference type="CDD" id="cd03444">
    <property type="entry name" value="Thioesterase_II_repeat1"/>
    <property type="match status" value="1"/>
</dbReference>
<feature type="domain" description="Acyl-CoA thioesterase-like C-terminal" evidence="4">
    <location>
        <begin position="133"/>
        <end position="261"/>
    </location>
</feature>
<dbReference type="Proteomes" id="UP001526201">
    <property type="component" value="Unassembled WGS sequence"/>
</dbReference>
<accession>A0ABT3C8V1</accession>
<proteinExistence type="inferred from homology"/>
<sequence>MTGATKSWIQQLLQFDRDGDVFVYPDPKGGPGPRLFGGMIAAQALGAAGATVEPDKLPQSLHLYFVRGGQYGVDIELRVERTRDGRSFDTRRVTAVQQGKVILEMIASFHRPEAGADWFAAATPAVEFDAAIPKTPDLEFASRFDIRATPTDTSLFAVPPFWIRTKDAIEDDPLTRAATLTFMSDLGPVPVARPPGTPLRPGLGFAASLDHSVWFHRPFDPQQWHRYEVNQANSSDSRGLVHGALYDRAGTLIANTAQEALWRI</sequence>
<evidence type="ECO:0000256" key="1">
    <source>
        <dbReference type="ARBA" id="ARBA00006538"/>
    </source>
</evidence>
<gene>
    <name evidence="5" type="ORF">H7J73_07425</name>
</gene>